<dbReference type="EMBL" id="UXUI01008450">
    <property type="protein sequence ID" value="VDD91518.1"/>
    <property type="molecule type" value="Genomic_DNA"/>
</dbReference>
<dbReference type="PANTHER" id="PTHR22702:SF1">
    <property type="entry name" value="PROTEASE-ASSOCIATED DOMAIN-CONTAINING PROTEIN 1"/>
    <property type="match status" value="1"/>
</dbReference>
<sequence>MSPFKVVRKLIYLYYVTEFVVVSGEPLFFLIETPQKLAYTYEIRSSDAIGARFPSTPFKNIPLRYAEPSHACSQILPLFQDAVLIERGSCPFITKALYASKAGARVAIITESSSESSKWIDMVGDGSDKKSDIPVAFLPGASGKRIRDYLMYGGGEVRITIPLNLSKFDVRTYQAKPPWELW</sequence>
<reference evidence="6" key="1">
    <citation type="submission" date="2017-02" db="UniProtKB">
        <authorList>
            <consortium name="WormBaseParasite"/>
        </authorList>
    </citation>
    <scope>IDENTIFICATION</scope>
</reference>
<dbReference type="InterPro" id="IPR046450">
    <property type="entry name" value="PA_dom_sf"/>
</dbReference>
<dbReference type="AlphaFoldDB" id="A0A0N4V8L0"/>
<reference evidence="4 5" key="2">
    <citation type="submission" date="2018-10" db="EMBL/GenBank/DDBJ databases">
        <authorList>
            <consortium name="Pathogen Informatics"/>
        </authorList>
    </citation>
    <scope>NUCLEOTIDE SEQUENCE [LARGE SCALE GENOMIC DNA]</scope>
</reference>
<dbReference type="OrthoDB" id="206201at2759"/>
<organism evidence="6">
    <name type="scientific">Enterobius vermicularis</name>
    <name type="common">Human pinworm</name>
    <dbReference type="NCBI Taxonomy" id="51028"/>
    <lineage>
        <taxon>Eukaryota</taxon>
        <taxon>Metazoa</taxon>
        <taxon>Ecdysozoa</taxon>
        <taxon>Nematoda</taxon>
        <taxon>Chromadorea</taxon>
        <taxon>Rhabditida</taxon>
        <taxon>Spirurina</taxon>
        <taxon>Oxyuridomorpha</taxon>
        <taxon>Oxyuroidea</taxon>
        <taxon>Oxyuridae</taxon>
        <taxon>Enterobius</taxon>
    </lineage>
</organism>
<evidence type="ECO:0000256" key="1">
    <source>
        <dbReference type="ARBA" id="ARBA00022729"/>
    </source>
</evidence>
<keyword evidence="1" id="KW-0732">Signal</keyword>
<evidence type="ECO:0000313" key="5">
    <source>
        <dbReference type="Proteomes" id="UP000274131"/>
    </source>
</evidence>
<gene>
    <name evidence="4" type="ORF">EVEC_LOCUS6269</name>
</gene>
<keyword evidence="2" id="KW-0325">Glycoprotein</keyword>
<dbReference type="PANTHER" id="PTHR22702">
    <property type="entry name" value="PROTEASE-ASSOCIATED DOMAIN-CONTAINING PROTEIN"/>
    <property type="match status" value="1"/>
</dbReference>
<dbReference type="SUPFAM" id="SSF52025">
    <property type="entry name" value="PA domain"/>
    <property type="match status" value="1"/>
</dbReference>
<dbReference type="InterPro" id="IPR003137">
    <property type="entry name" value="PA_domain"/>
</dbReference>
<keyword evidence="5" id="KW-1185">Reference proteome</keyword>
<proteinExistence type="predicted"/>
<evidence type="ECO:0000313" key="4">
    <source>
        <dbReference type="EMBL" id="VDD91518.1"/>
    </source>
</evidence>
<feature type="domain" description="PA" evidence="3">
    <location>
        <begin position="82"/>
        <end position="146"/>
    </location>
</feature>
<evidence type="ECO:0000259" key="3">
    <source>
        <dbReference type="Pfam" id="PF02225"/>
    </source>
</evidence>
<evidence type="ECO:0000256" key="2">
    <source>
        <dbReference type="ARBA" id="ARBA00023180"/>
    </source>
</evidence>
<dbReference type="Proteomes" id="UP000274131">
    <property type="component" value="Unassembled WGS sequence"/>
</dbReference>
<protein>
    <submittedName>
        <fullName evidence="6">PA domain-containing protein</fullName>
    </submittedName>
</protein>
<dbReference type="Gene3D" id="3.50.30.30">
    <property type="match status" value="1"/>
</dbReference>
<accession>A0A0N4V8L0</accession>
<evidence type="ECO:0000313" key="6">
    <source>
        <dbReference type="WBParaSite" id="EVEC_0000672101-mRNA-1"/>
    </source>
</evidence>
<name>A0A0N4V8L0_ENTVE</name>
<dbReference type="WBParaSite" id="EVEC_0000672101-mRNA-1">
    <property type="protein sequence ID" value="EVEC_0000672101-mRNA-1"/>
    <property type="gene ID" value="EVEC_0000672101"/>
</dbReference>
<dbReference type="Pfam" id="PF02225">
    <property type="entry name" value="PA"/>
    <property type="match status" value="1"/>
</dbReference>